<dbReference type="SFLD" id="SFLDS00003">
    <property type="entry name" value="Haloacid_Dehalogenase"/>
    <property type="match status" value="1"/>
</dbReference>
<evidence type="ECO:0000313" key="13">
    <source>
        <dbReference type="Proteomes" id="UP000076962"/>
    </source>
</evidence>
<protein>
    <submittedName>
        <fullName evidence="12">Heavy metal translocating P-type ATPase</fullName>
    </submittedName>
</protein>
<dbReference type="PANTHER" id="PTHR43520:SF5">
    <property type="entry name" value="CATION-TRANSPORTING P-TYPE ATPASE-RELATED"/>
    <property type="match status" value="1"/>
</dbReference>
<proteinExistence type="predicted"/>
<name>A0A176S6D3_9GAMM</name>
<sequence length="376" mass="41534">MSLFAKMGPVPALTVLWSELGSNMIYAGPLTILSYLQILSRHGILVKDGRVLESLRQVDTVVFDKTGTLTLEQPTVGQIHRLGDWDENTLLGYAAAAEYRQPHPIAKAIVDKAASKNLELPDLDEASYEVGYGIKVLIDGQLIRVGSGRFMSREGIELPEVAQNIQAQAEEMGFSLIYIGIDQQLGGILEMHPNIRPEAVEIIHFLKQRGMKLYIISGDHEHPTRRMAETLDIDHYFAEVLPENKAKLVKELCEEGRFVCFIGDGINDAIALKSAQVSISLKGASTAATDTAQIIFMDGTLNHLEQLFQLADEFEKTMHTNFITTIVPGVICIGGVYFLHFGIAMGMGLYYVGSAVGLSNILWPLVKYQDDKPKSR</sequence>
<dbReference type="InterPro" id="IPR001757">
    <property type="entry name" value="P_typ_ATPase"/>
</dbReference>
<dbReference type="PROSITE" id="PS00154">
    <property type="entry name" value="ATPASE_E1_E2"/>
    <property type="match status" value="1"/>
</dbReference>
<dbReference type="InterPro" id="IPR023214">
    <property type="entry name" value="HAD_sf"/>
</dbReference>
<evidence type="ECO:0000256" key="7">
    <source>
        <dbReference type="ARBA" id="ARBA00022967"/>
    </source>
</evidence>
<keyword evidence="3" id="KW-1003">Cell membrane</keyword>
<dbReference type="InterPro" id="IPR036412">
    <property type="entry name" value="HAD-like_sf"/>
</dbReference>
<dbReference type="EMBL" id="LUTY01000342">
    <property type="protein sequence ID" value="OAD23484.1"/>
    <property type="molecule type" value="Genomic_DNA"/>
</dbReference>
<comment type="caution">
    <text evidence="12">The sequence shown here is derived from an EMBL/GenBank/DDBJ whole genome shotgun (WGS) entry which is preliminary data.</text>
</comment>
<dbReference type="SUPFAM" id="SSF56784">
    <property type="entry name" value="HAD-like"/>
    <property type="match status" value="1"/>
</dbReference>
<dbReference type="Gene3D" id="3.40.50.1000">
    <property type="entry name" value="HAD superfamily/HAD-like"/>
    <property type="match status" value="1"/>
</dbReference>
<dbReference type="SFLD" id="SFLDG00002">
    <property type="entry name" value="C1.7:_P-type_atpase_like"/>
    <property type="match status" value="1"/>
</dbReference>
<dbReference type="InterPro" id="IPR018303">
    <property type="entry name" value="ATPase_P-typ_P_site"/>
</dbReference>
<dbReference type="PROSITE" id="PS01229">
    <property type="entry name" value="COF_2"/>
    <property type="match status" value="1"/>
</dbReference>
<gene>
    <name evidence="12" type="ORF">THIOM_000685</name>
</gene>
<evidence type="ECO:0000256" key="2">
    <source>
        <dbReference type="ARBA" id="ARBA00022448"/>
    </source>
</evidence>
<keyword evidence="9" id="KW-0406">Ion transport</keyword>
<comment type="subcellular location">
    <subcellularLocation>
        <location evidence="1">Cell membrane</location>
        <topology evidence="1">Multi-pass membrane protein</topology>
    </subcellularLocation>
</comment>
<evidence type="ECO:0000256" key="4">
    <source>
        <dbReference type="ARBA" id="ARBA00022553"/>
    </source>
</evidence>
<evidence type="ECO:0000256" key="9">
    <source>
        <dbReference type="ARBA" id="ARBA00023065"/>
    </source>
</evidence>
<dbReference type="InterPro" id="IPR023299">
    <property type="entry name" value="ATPase_P-typ_cyto_dom_N"/>
</dbReference>
<reference evidence="12 13" key="1">
    <citation type="submission" date="2016-05" db="EMBL/GenBank/DDBJ databases">
        <title>Single-cell genome of chain-forming Candidatus Thiomargarita nelsonii and comparison to other large sulfur-oxidizing bacteria.</title>
        <authorList>
            <person name="Winkel M."/>
            <person name="Salman V."/>
            <person name="Woyke T."/>
            <person name="Schulz-Vogt H."/>
            <person name="Richter M."/>
            <person name="Flood B."/>
            <person name="Bailey J."/>
            <person name="Amann R."/>
            <person name="Mussmann M."/>
        </authorList>
    </citation>
    <scope>NUCLEOTIDE SEQUENCE [LARGE SCALE GENOMIC DNA]</scope>
    <source>
        <strain evidence="12 13">THI036</strain>
    </source>
</reference>
<dbReference type="GO" id="GO:0005507">
    <property type="term" value="F:copper ion binding"/>
    <property type="evidence" value="ECO:0007669"/>
    <property type="project" value="TreeGrafter"/>
</dbReference>
<dbReference type="GO" id="GO:0005524">
    <property type="term" value="F:ATP binding"/>
    <property type="evidence" value="ECO:0007669"/>
    <property type="project" value="InterPro"/>
</dbReference>
<dbReference type="NCBIfam" id="TIGR01494">
    <property type="entry name" value="ATPase_P-type"/>
    <property type="match status" value="1"/>
</dbReference>
<dbReference type="PRINTS" id="PR00119">
    <property type="entry name" value="CATATPASE"/>
</dbReference>
<evidence type="ECO:0000256" key="8">
    <source>
        <dbReference type="ARBA" id="ARBA00022989"/>
    </source>
</evidence>
<dbReference type="GO" id="GO:0016887">
    <property type="term" value="F:ATP hydrolysis activity"/>
    <property type="evidence" value="ECO:0007669"/>
    <property type="project" value="InterPro"/>
</dbReference>
<dbReference type="GO" id="GO:0005886">
    <property type="term" value="C:plasma membrane"/>
    <property type="evidence" value="ECO:0007669"/>
    <property type="project" value="UniProtKB-SubCell"/>
</dbReference>
<keyword evidence="10 11" id="KW-0472">Membrane</keyword>
<evidence type="ECO:0000256" key="11">
    <source>
        <dbReference type="SAM" id="Phobius"/>
    </source>
</evidence>
<dbReference type="GO" id="GO:0043682">
    <property type="term" value="F:P-type divalent copper transporter activity"/>
    <property type="evidence" value="ECO:0007669"/>
    <property type="project" value="TreeGrafter"/>
</dbReference>
<evidence type="ECO:0000313" key="12">
    <source>
        <dbReference type="EMBL" id="OAD23484.1"/>
    </source>
</evidence>
<dbReference type="InterPro" id="IPR044492">
    <property type="entry name" value="P_typ_ATPase_HD_dom"/>
</dbReference>
<dbReference type="SFLD" id="SFLDF00027">
    <property type="entry name" value="p-type_atpase"/>
    <property type="match status" value="1"/>
</dbReference>
<dbReference type="Gene3D" id="3.40.1110.10">
    <property type="entry name" value="Calcium-transporting ATPase, cytoplasmic domain N"/>
    <property type="match status" value="1"/>
</dbReference>
<dbReference type="Proteomes" id="UP000076962">
    <property type="component" value="Unassembled WGS sequence"/>
</dbReference>
<evidence type="ECO:0000256" key="1">
    <source>
        <dbReference type="ARBA" id="ARBA00004651"/>
    </source>
</evidence>
<dbReference type="GO" id="GO:0055070">
    <property type="term" value="P:copper ion homeostasis"/>
    <property type="evidence" value="ECO:0007669"/>
    <property type="project" value="TreeGrafter"/>
</dbReference>
<accession>A0A176S6D3</accession>
<keyword evidence="6" id="KW-0460">Magnesium</keyword>
<keyword evidence="8 11" id="KW-1133">Transmembrane helix</keyword>
<organism evidence="12 13">
    <name type="scientific">Candidatus Thiomargarita nelsonii</name>
    <dbReference type="NCBI Taxonomy" id="1003181"/>
    <lineage>
        <taxon>Bacteria</taxon>
        <taxon>Pseudomonadati</taxon>
        <taxon>Pseudomonadota</taxon>
        <taxon>Gammaproteobacteria</taxon>
        <taxon>Thiotrichales</taxon>
        <taxon>Thiotrichaceae</taxon>
        <taxon>Thiomargarita</taxon>
    </lineage>
</organism>
<evidence type="ECO:0000256" key="10">
    <source>
        <dbReference type="ARBA" id="ARBA00023136"/>
    </source>
</evidence>
<evidence type="ECO:0000256" key="3">
    <source>
        <dbReference type="ARBA" id="ARBA00022475"/>
    </source>
</evidence>
<keyword evidence="2" id="KW-0813">Transport</keyword>
<evidence type="ECO:0000256" key="6">
    <source>
        <dbReference type="ARBA" id="ARBA00022842"/>
    </source>
</evidence>
<evidence type="ECO:0000256" key="5">
    <source>
        <dbReference type="ARBA" id="ARBA00022692"/>
    </source>
</evidence>
<keyword evidence="4" id="KW-0597">Phosphoprotein</keyword>
<keyword evidence="7" id="KW-1278">Translocase</keyword>
<keyword evidence="13" id="KW-1185">Reference proteome</keyword>
<keyword evidence="5 11" id="KW-0812">Transmembrane</keyword>
<dbReference type="PANTHER" id="PTHR43520">
    <property type="entry name" value="ATP7, ISOFORM B"/>
    <property type="match status" value="1"/>
</dbReference>
<feature type="transmembrane region" description="Helical" evidence="11">
    <location>
        <begin position="322"/>
        <end position="343"/>
    </location>
</feature>
<dbReference type="AlphaFoldDB" id="A0A176S6D3"/>
<feature type="transmembrane region" description="Helical" evidence="11">
    <location>
        <begin position="349"/>
        <end position="366"/>
    </location>
</feature>
<dbReference type="Pfam" id="PF00702">
    <property type="entry name" value="Hydrolase"/>
    <property type="match status" value="1"/>
</dbReference>